<dbReference type="Proteomes" id="UP001281410">
    <property type="component" value="Unassembled WGS sequence"/>
</dbReference>
<reference evidence="2" key="1">
    <citation type="journal article" date="2023" name="Plant J.">
        <title>Genome sequences and population genomics provide insights into the demographic history, inbreeding, and mutation load of two 'living fossil' tree species of Dipteronia.</title>
        <authorList>
            <person name="Feng Y."/>
            <person name="Comes H.P."/>
            <person name="Chen J."/>
            <person name="Zhu S."/>
            <person name="Lu R."/>
            <person name="Zhang X."/>
            <person name="Li P."/>
            <person name="Qiu J."/>
            <person name="Olsen K.M."/>
            <person name="Qiu Y."/>
        </authorList>
    </citation>
    <scope>NUCLEOTIDE SEQUENCE</scope>
    <source>
        <strain evidence="2">NBL</strain>
    </source>
</reference>
<name>A0AAE0AU12_9ROSI</name>
<protein>
    <submittedName>
        <fullName evidence="2">Uncharacterized protein</fullName>
    </submittedName>
</protein>
<proteinExistence type="predicted"/>
<feature type="compositionally biased region" description="Basic and acidic residues" evidence="1">
    <location>
        <begin position="64"/>
        <end position="104"/>
    </location>
</feature>
<organism evidence="2 3">
    <name type="scientific">Dipteronia sinensis</name>
    <dbReference type="NCBI Taxonomy" id="43782"/>
    <lineage>
        <taxon>Eukaryota</taxon>
        <taxon>Viridiplantae</taxon>
        <taxon>Streptophyta</taxon>
        <taxon>Embryophyta</taxon>
        <taxon>Tracheophyta</taxon>
        <taxon>Spermatophyta</taxon>
        <taxon>Magnoliopsida</taxon>
        <taxon>eudicotyledons</taxon>
        <taxon>Gunneridae</taxon>
        <taxon>Pentapetalae</taxon>
        <taxon>rosids</taxon>
        <taxon>malvids</taxon>
        <taxon>Sapindales</taxon>
        <taxon>Sapindaceae</taxon>
        <taxon>Hippocastanoideae</taxon>
        <taxon>Acereae</taxon>
        <taxon>Dipteronia</taxon>
    </lineage>
</organism>
<sequence length="135" mass="15282">MKPSSQQEDYRPQEIKKNGKYTAPNTANVTMSKDQGYSEEEENNASHGGTRPEKTISGTVEQASTRKEKENDHIKNRQEDILEDHHKAVHKRDTGPDLTKKESSSPEQAAGLQKREGKQKETKGINNNDEQFKDC</sequence>
<feature type="compositionally biased region" description="Polar residues" evidence="1">
    <location>
        <begin position="23"/>
        <end position="35"/>
    </location>
</feature>
<accession>A0AAE0AU12</accession>
<dbReference type="EMBL" id="JANJYJ010000003">
    <property type="protein sequence ID" value="KAK3224102.1"/>
    <property type="molecule type" value="Genomic_DNA"/>
</dbReference>
<keyword evidence="3" id="KW-1185">Reference proteome</keyword>
<gene>
    <name evidence="2" type="ORF">Dsin_011127</name>
</gene>
<feature type="compositionally biased region" description="Basic and acidic residues" evidence="1">
    <location>
        <begin position="113"/>
        <end position="123"/>
    </location>
</feature>
<evidence type="ECO:0000313" key="3">
    <source>
        <dbReference type="Proteomes" id="UP001281410"/>
    </source>
</evidence>
<dbReference type="AlphaFoldDB" id="A0AAE0AU12"/>
<comment type="caution">
    <text evidence="2">The sequence shown here is derived from an EMBL/GenBank/DDBJ whole genome shotgun (WGS) entry which is preliminary data.</text>
</comment>
<feature type="region of interest" description="Disordered" evidence="1">
    <location>
        <begin position="1"/>
        <end position="135"/>
    </location>
</feature>
<feature type="compositionally biased region" description="Basic and acidic residues" evidence="1">
    <location>
        <begin position="8"/>
        <end position="17"/>
    </location>
</feature>
<evidence type="ECO:0000256" key="1">
    <source>
        <dbReference type="SAM" id="MobiDB-lite"/>
    </source>
</evidence>
<evidence type="ECO:0000313" key="2">
    <source>
        <dbReference type="EMBL" id="KAK3224102.1"/>
    </source>
</evidence>